<sequence length="58" mass="6750">MLILVEIPNRSPLQGFLLLKHITERLRFGHLSRQKGKSAMTNYQRHAVEGLWCLVVLH</sequence>
<keyword evidence="2" id="KW-1185">Reference proteome</keyword>
<dbReference type="Proteomes" id="UP000243975">
    <property type="component" value="Unassembled WGS sequence"/>
</dbReference>
<dbReference type="EMBL" id="LEKV01007732">
    <property type="protein sequence ID" value="KVG72200.1"/>
    <property type="molecule type" value="Genomic_DNA"/>
</dbReference>
<proteinExistence type="predicted"/>
<evidence type="ECO:0000313" key="1">
    <source>
        <dbReference type="EMBL" id="KVG72200.1"/>
    </source>
</evidence>
<dbReference type="AlphaFoldDB" id="A0A118HW79"/>
<dbReference type="Gramene" id="KVG72200">
    <property type="protein sequence ID" value="KVG72200"/>
    <property type="gene ID" value="Ccrd_026246"/>
</dbReference>
<gene>
    <name evidence="1" type="ORF">Ccrd_026246</name>
</gene>
<name>A0A118HW79_CYNCS</name>
<protein>
    <submittedName>
        <fullName evidence="1">Uncharacterized protein</fullName>
    </submittedName>
</protein>
<accession>A0A118HW79</accession>
<comment type="caution">
    <text evidence="1">The sequence shown here is derived from an EMBL/GenBank/DDBJ whole genome shotgun (WGS) entry which is preliminary data.</text>
</comment>
<evidence type="ECO:0000313" key="2">
    <source>
        <dbReference type="Proteomes" id="UP000243975"/>
    </source>
</evidence>
<reference evidence="1 2" key="1">
    <citation type="journal article" date="2016" name="Sci. Rep.">
        <title>The genome sequence of the outbreeding globe artichoke constructed de novo incorporating a phase-aware low-pass sequencing strategy of F1 progeny.</title>
        <authorList>
            <person name="Scaglione D."/>
            <person name="Reyes-Chin-Wo S."/>
            <person name="Acquadro A."/>
            <person name="Froenicke L."/>
            <person name="Portis E."/>
            <person name="Beitel C."/>
            <person name="Tirone M."/>
            <person name="Mauro R."/>
            <person name="Lo Monaco A."/>
            <person name="Mauromicale G."/>
            <person name="Faccioli P."/>
            <person name="Cattivelli L."/>
            <person name="Rieseberg L."/>
            <person name="Michelmore R."/>
            <person name="Lanteri S."/>
        </authorList>
    </citation>
    <scope>NUCLEOTIDE SEQUENCE [LARGE SCALE GENOMIC DNA]</scope>
    <source>
        <strain evidence="1">2C</strain>
    </source>
</reference>
<organism evidence="1 2">
    <name type="scientific">Cynara cardunculus var. scolymus</name>
    <name type="common">Globe artichoke</name>
    <name type="synonym">Cynara scolymus</name>
    <dbReference type="NCBI Taxonomy" id="59895"/>
    <lineage>
        <taxon>Eukaryota</taxon>
        <taxon>Viridiplantae</taxon>
        <taxon>Streptophyta</taxon>
        <taxon>Embryophyta</taxon>
        <taxon>Tracheophyta</taxon>
        <taxon>Spermatophyta</taxon>
        <taxon>Magnoliopsida</taxon>
        <taxon>eudicotyledons</taxon>
        <taxon>Gunneridae</taxon>
        <taxon>Pentapetalae</taxon>
        <taxon>asterids</taxon>
        <taxon>campanulids</taxon>
        <taxon>Asterales</taxon>
        <taxon>Asteraceae</taxon>
        <taxon>Carduoideae</taxon>
        <taxon>Cardueae</taxon>
        <taxon>Carduinae</taxon>
        <taxon>Cynara</taxon>
    </lineage>
</organism>